<evidence type="ECO:0000313" key="3">
    <source>
        <dbReference type="Proteomes" id="UP000243459"/>
    </source>
</evidence>
<dbReference type="Proteomes" id="UP000243459">
    <property type="component" value="Chromosome 1"/>
</dbReference>
<gene>
    <name evidence="2" type="ORF">A4U43_C01F26830</name>
</gene>
<accession>A0A5P1FSD3</accession>
<feature type="compositionally biased region" description="Basic and acidic residues" evidence="1">
    <location>
        <begin position="339"/>
        <end position="360"/>
    </location>
</feature>
<dbReference type="OMA" id="HECCHEN"/>
<dbReference type="EMBL" id="CM007381">
    <property type="protein sequence ID" value="ONK81235.1"/>
    <property type="molecule type" value="Genomic_DNA"/>
</dbReference>
<feature type="compositionally biased region" description="Basic and acidic residues" evidence="1">
    <location>
        <begin position="598"/>
        <end position="610"/>
    </location>
</feature>
<feature type="compositionally biased region" description="Basic and acidic residues" evidence="1">
    <location>
        <begin position="303"/>
        <end position="319"/>
    </location>
</feature>
<protein>
    <submittedName>
        <fullName evidence="2">Uncharacterized protein</fullName>
    </submittedName>
</protein>
<feature type="compositionally biased region" description="Basic and acidic residues" evidence="1">
    <location>
        <begin position="564"/>
        <end position="591"/>
    </location>
</feature>
<feature type="compositionally biased region" description="Basic and acidic residues" evidence="1">
    <location>
        <begin position="371"/>
        <end position="389"/>
    </location>
</feature>
<feature type="region of interest" description="Disordered" evidence="1">
    <location>
        <begin position="119"/>
        <end position="420"/>
    </location>
</feature>
<feature type="region of interest" description="Disordered" evidence="1">
    <location>
        <begin position="472"/>
        <end position="503"/>
    </location>
</feature>
<evidence type="ECO:0000313" key="2">
    <source>
        <dbReference type="EMBL" id="ONK81235.1"/>
    </source>
</evidence>
<dbReference type="Gramene" id="ONK81235">
    <property type="protein sequence ID" value="ONK81235"/>
    <property type="gene ID" value="A4U43_C01F26830"/>
</dbReference>
<feature type="region of interest" description="Disordered" evidence="1">
    <location>
        <begin position="437"/>
        <end position="459"/>
    </location>
</feature>
<keyword evidence="3" id="KW-1185">Reference proteome</keyword>
<feature type="compositionally biased region" description="Basic and acidic residues" evidence="1">
    <location>
        <begin position="472"/>
        <end position="487"/>
    </location>
</feature>
<feature type="compositionally biased region" description="Basic and acidic residues" evidence="1">
    <location>
        <begin position="133"/>
        <end position="147"/>
    </location>
</feature>
<reference evidence="3" key="1">
    <citation type="journal article" date="2017" name="Nat. Commun.">
        <title>The asparagus genome sheds light on the origin and evolution of a young Y chromosome.</title>
        <authorList>
            <person name="Harkess A."/>
            <person name="Zhou J."/>
            <person name="Xu C."/>
            <person name="Bowers J.E."/>
            <person name="Van der Hulst R."/>
            <person name="Ayyampalayam S."/>
            <person name="Mercati F."/>
            <person name="Riccardi P."/>
            <person name="McKain M.R."/>
            <person name="Kakrana A."/>
            <person name="Tang H."/>
            <person name="Ray J."/>
            <person name="Groenendijk J."/>
            <person name="Arikit S."/>
            <person name="Mathioni S.M."/>
            <person name="Nakano M."/>
            <person name="Shan H."/>
            <person name="Telgmann-Rauber A."/>
            <person name="Kanno A."/>
            <person name="Yue Z."/>
            <person name="Chen H."/>
            <person name="Li W."/>
            <person name="Chen Y."/>
            <person name="Xu X."/>
            <person name="Zhang Y."/>
            <person name="Luo S."/>
            <person name="Chen H."/>
            <person name="Gao J."/>
            <person name="Mao Z."/>
            <person name="Pires J.C."/>
            <person name="Luo M."/>
            <person name="Kudrna D."/>
            <person name="Wing R.A."/>
            <person name="Meyers B.C."/>
            <person name="Yi K."/>
            <person name="Kong H."/>
            <person name="Lavrijsen P."/>
            <person name="Sunseri F."/>
            <person name="Falavigna A."/>
            <person name="Ye Y."/>
            <person name="Leebens-Mack J.H."/>
            <person name="Chen G."/>
        </authorList>
    </citation>
    <scope>NUCLEOTIDE SEQUENCE [LARGE SCALE GENOMIC DNA]</scope>
    <source>
        <strain evidence="3">cv. DH0086</strain>
    </source>
</reference>
<feature type="region of interest" description="Disordered" evidence="1">
    <location>
        <begin position="694"/>
        <end position="713"/>
    </location>
</feature>
<evidence type="ECO:0000256" key="1">
    <source>
        <dbReference type="SAM" id="MobiDB-lite"/>
    </source>
</evidence>
<feature type="compositionally biased region" description="Basic and acidic residues" evidence="1">
    <location>
        <begin position="494"/>
        <end position="503"/>
    </location>
</feature>
<proteinExistence type="predicted"/>
<feature type="region of interest" description="Disordered" evidence="1">
    <location>
        <begin position="1"/>
        <end position="49"/>
    </location>
</feature>
<organism evidence="2 3">
    <name type="scientific">Asparagus officinalis</name>
    <name type="common">Garden asparagus</name>
    <dbReference type="NCBI Taxonomy" id="4686"/>
    <lineage>
        <taxon>Eukaryota</taxon>
        <taxon>Viridiplantae</taxon>
        <taxon>Streptophyta</taxon>
        <taxon>Embryophyta</taxon>
        <taxon>Tracheophyta</taxon>
        <taxon>Spermatophyta</taxon>
        <taxon>Magnoliopsida</taxon>
        <taxon>Liliopsida</taxon>
        <taxon>Asparagales</taxon>
        <taxon>Asparagaceae</taxon>
        <taxon>Asparagoideae</taxon>
        <taxon>Asparagus</taxon>
    </lineage>
</organism>
<dbReference type="AlphaFoldDB" id="A0A5P1FSD3"/>
<feature type="region of interest" description="Disordered" evidence="1">
    <location>
        <begin position="545"/>
        <end position="610"/>
    </location>
</feature>
<feature type="compositionally biased region" description="Polar residues" evidence="1">
    <location>
        <begin position="18"/>
        <end position="27"/>
    </location>
</feature>
<feature type="compositionally biased region" description="Basic and acidic residues" evidence="1">
    <location>
        <begin position="213"/>
        <end position="230"/>
    </location>
</feature>
<feature type="compositionally biased region" description="Basic and acidic residues" evidence="1">
    <location>
        <begin position="262"/>
        <end position="280"/>
    </location>
</feature>
<name>A0A5P1FSD3_ASPOF</name>
<sequence>MKSSSTGGPIKLFADNEPANSPSSSSGKGLKAMATESETKEPSSESLQDTVHIPFDGDAIAMNGSSISHEIAKDETLHPIAVRLLNSSKGEVLVESPIDIQHLTSNRNNTAVMNEKLSTAQAESMEDELQGETDIKKLEKANEDKQIKVQAEAGILNDKSTDEIDSISDAGPSELEIVKDPPEIMISDLEPAANEPQSDKIESPANEAPEEPETNRLERRNEDKAVEPSEKGNTQEPLDEMSKGNLEPAKYEQALDAVPEEMEARKLERVTEDNNVKIDETGICNNEIAKNADGISVLEASDNENRQESLEITPNKDLEPAEDEVGNGKLESSLDAVPEDPKEKNLERVNEDEIGKREAETGFCDDERSDDADRIPVGKPSQKESRQEPLELDVSEQNKLESSLDVVPEEPEEKKLESVNEHKNVIIEAKTGNADIERIDDAESVSEAGPSENENKQEPLQIIAKEDFGATEDAPAHETETTRKEESFVNLEEFSPKDEKKYEPIEKASVMMPEPQNAEISNLIKETEGASENTSTNEVIKETIHEESYKNEGTNNSACEELDQNDRNTDTTIDEYRNYTEAVNEKKERSSENQVIEDTVHEGAEVDKDATNSISKELSESIDNDVNVIKKETALDSESTSQTNSQENIHDVIFNSEAAGTDISTILEGQSMDKAIDGLSTSCDTQKCNIGATTDGQEAKEQISPAANENESSERNIVAHDESIIEKDVDEKTEKKKMQLMEL</sequence>